<evidence type="ECO:0000256" key="1">
    <source>
        <dbReference type="PROSITE-ProRule" id="PRU00175"/>
    </source>
</evidence>
<keyword evidence="5" id="KW-1185">Reference proteome</keyword>
<feature type="coiled-coil region" evidence="2">
    <location>
        <begin position="391"/>
        <end position="527"/>
    </location>
</feature>
<dbReference type="GO" id="GO:0008270">
    <property type="term" value="F:zinc ion binding"/>
    <property type="evidence" value="ECO:0007669"/>
    <property type="project" value="UniProtKB-KW"/>
</dbReference>
<feature type="coiled-coil region" evidence="2">
    <location>
        <begin position="310"/>
        <end position="365"/>
    </location>
</feature>
<accession>A0A1R2AR67</accession>
<keyword evidence="1" id="KW-0862">Zinc</keyword>
<dbReference type="InterPro" id="IPR013083">
    <property type="entry name" value="Znf_RING/FYVE/PHD"/>
</dbReference>
<feature type="coiled-coil region" evidence="2">
    <location>
        <begin position="570"/>
        <end position="716"/>
    </location>
</feature>
<dbReference type="InterPro" id="IPR001841">
    <property type="entry name" value="Znf_RING"/>
</dbReference>
<evidence type="ECO:0000313" key="4">
    <source>
        <dbReference type="EMBL" id="OMJ67009.1"/>
    </source>
</evidence>
<feature type="coiled-coil region" evidence="2">
    <location>
        <begin position="97"/>
        <end position="197"/>
    </location>
</feature>
<comment type="caution">
    <text evidence="4">The sequence shown here is derived from an EMBL/GenBank/DDBJ whole genome shotgun (WGS) entry which is preliminary data.</text>
</comment>
<dbReference type="OrthoDB" id="305373at2759"/>
<feature type="domain" description="RING-type" evidence="3">
    <location>
        <begin position="719"/>
        <end position="755"/>
    </location>
</feature>
<evidence type="ECO:0000259" key="3">
    <source>
        <dbReference type="PROSITE" id="PS50089"/>
    </source>
</evidence>
<sequence>MQNRRDSRSRLNSAAQHMLTNNTMAAHPGDTMKKTDLQGKIEELQMELQQKDITIATLQRNYDGMSMIYKNEKGKSAGWDEKVAGLEKENNTLRSKIGTFEVQKQKAMQELEKTQEELMKLLKGYEEIRALKTENTTNKALLEKKRKEADEYYTKMETFRAENEALRKVKIDLDAVIKKLKSNLDSENKDKMKIISEYEVYKENTCKLESKYADLLNEYENFKNQSSKKSDIDIANESKIQSLKQQIKQDQSELTFLKAKHTELTILYNNLKNQFEIQEAKTTTSEKQLNDIIKEITDKNFILLNDNQKLKDQLENSADLAKLVKNYEEKIKNVNFELESKNKELERWKNEAKSLTESLNKVFEQSKKTSRQLEEDIKYESARTKNLVSEKEQIIDMLARREEEYKEYLRNKDKSLNDCKVSLESLSKTIENLTNDNKKIKDEFQDTQQLYVFTKKNLQQSLEENIKLKDALAGLLKEIDNLKNKLFEESSSKSKMQDKSSEVTNELNQKSQMLLQKDQRIQELINELYSIRKHNSELTDELGAASLSLEDLKGVIKTIESAHCISLETVKKTENSLEISEKEKKTLTLQLNSTKTELEKCKNIISNLSSDINTLKQDLNNVKDTKTKLEIQISAKDMDIAAISQALIVEKSNYKNSMEDNKNLIKRLQEIKDDRDRMKAMDEENQKKAKILIEKEKSLSKVLEKVENALNSLETNLICHSCFGNLENAVVCVPCGHLNCKNCRPAVNESCKECDGLVRATVPVSRFDEIFGKIVYKKQAIQDMKHILNT</sequence>
<name>A0A1R2AR67_9CILI</name>
<dbReference type="Gene3D" id="3.30.40.10">
    <property type="entry name" value="Zinc/RING finger domain, C3HC4 (zinc finger)"/>
    <property type="match status" value="1"/>
</dbReference>
<feature type="coiled-coil region" evidence="2">
    <location>
        <begin position="34"/>
        <end position="61"/>
    </location>
</feature>
<keyword evidence="1" id="KW-0479">Metal-binding</keyword>
<organism evidence="4 5">
    <name type="scientific">Stentor coeruleus</name>
    <dbReference type="NCBI Taxonomy" id="5963"/>
    <lineage>
        <taxon>Eukaryota</taxon>
        <taxon>Sar</taxon>
        <taxon>Alveolata</taxon>
        <taxon>Ciliophora</taxon>
        <taxon>Postciliodesmatophora</taxon>
        <taxon>Heterotrichea</taxon>
        <taxon>Heterotrichida</taxon>
        <taxon>Stentoridae</taxon>
        <taxon>Stentor</taxon>
    </lineage>
</organism>
<dbReference type="EMBL" id="MPUH01001584">
    <property type="protein sequence ID" value="OMJ67009.1"/>
    <property type="molecule type" value="Genomic_DNA"/>
</dbReference>
<evidence type="ECO:0000256" key="2">
    <source>
        <dbReference type="SAM" id="Coils"/>
    </source>
</evidence>
<keyword evidence="2" id="KW-0175">Coiled coil</keyword>
<protein>
    <recommendedName>
        <fullName evidence="3">RING-type domain-containing protein</fullName>
    </recommendedName>
</protein>
<dbReference type="Proteomes" id="UP000187209">
    <property type="component" value="Unassembled WGS sequence"/>
</dbReference>
<dbReference type="AlphaFoldDB" id="A0A1R2AR67"/>
<reference evidence="4 5" key="1">
    <citation type="submission" date="2016-11" db="EMBL/GenBank/DDBJ databases">
        <title>The macronuclear genome of Stentor coeruleus: a giant cell with tiny introns.</title>
        <authorList>
            <person name="Slabodnick M."/>
            <person name="Ruby J.G."/>
            <person name="Reiff S.B."/>
            <person name="Swart E.C."/>
            <person name="Gosai S."/>
            <person name="Prabakaran S."/>
            <person name="Witkowska E."/>
            <person name="Larue G.E."/>
            <person name="Fisher S."/>
            <person name="Freeman R.M."/>
            <person name="Gunawardena J."/>
            <person name="Chu W."/>
            <person name="Stover N.A."/>
            <person name="Gregory B.D."/>
            <person name="Nowacki M."/>
            <person name="Derisi J."/>
            <person name="Roy S.W."/>
            <person name="Marshall W.F."/>
            <person name="Sood P."/>
        </authorList>
    </citation>
    <scope>NUCLEOTIDE SEQUENCE [LARGE SCALE GENOMIC DNA]</scope>
    <source>
        <strain evidence="4">WM001</strain>
    </source>
</reference>
<evidence type="ECO:0000313" key="5">
    <source>
        <dbReference type="Proteomes" id="UP000187209"/>
    </source>
</evidence>
<dbReference type="Gene3D" id="1.10.287.1490">
    <property type="match status" value="1"/>
</dbReference>
<proteinExistence type="predicted"/>
<dbReference type="PROSITE" id="PS50089">
    <property type="entry name" value="ZF_RING_2"/>
    <property type="match status" value="1"/>
</dbReference>
<gene>
    <name evidence="4" type="ORF">SteCoe_35957</name>
</gene>
<keyword evidence="1" id="KW-0863">Zinc-finger</keyword>